<evidence type="ECO:0000313" key="2">
    <source>
        <dbReference type="Proteomes" id="UP000192534"/>
    </source>
</evidence>
<name>A0A1X0IUU9_MYCRH</name>
<protein>
    <submittedName>
        <fullName evidence="1">Uncharacterized protein</fullName>
    </submittedName>
</protein>
<organism evidence="1 2">
    <name type="scientific">Mycolicibacterium rhodesiae</name>
    <name type="common">Mycobacterium rhodesiae</name>
    <dbReference type="NCBI Taxonomy" id="36814"/>
    <lineage>
        <taxon>Bacteria</taxon>
        <taxon>Bacillati</taxon>
        <taxon>Actinomycetota</taxon>
        <taxon>Actinomycetes</taxon>
        <taxon>Mycobacteriales</taxon>
        <taxon>Mycobacteriaceae</taxon>
        <taxon>Mycolicibacterium</taxon>
    </lineage>
</organism>
<accession>A0A1X0IUU9</accession>
<gene>
    <name evidence="1" type="ORF">BST42_12275</name>
</gene>
<dbReference type="AlphaFoldDB" id="A0A1X0IUU9"/>
<dbReference type="Proteomes" id="UP000192534">
    <property type="component" value="Unassembled WGS sequence"/>
</dbReference>
<comment type="caution">
    <text evidence="1">The sequence shown here is derived from an EMBL/GenBank/DDBJ whole genome shotgun (WGS) entry which is preliminary data.</text>
</comment>
<proteinExistence type="predicted"/>
<reference evidence="1 2" key="1">
    <citation type="submission" date="2016-12" db="EMBL/GenBank/DDBJ databases">
        <title>The new phylogeny of genus Mycobacterium.</title>
        <authorList>
            <person name="Tortoli E."/>
            <person name="Trovato A."/>
            <person name="Cirillo D.M."/>
        </authorList>
    </citation>
    <scope>NUCLEOTIDE SEQUENCE [LARGE SCALE GENOMIC DNA]</scope>
    <source>
        <strain evidence="1 2">DSM 44223</strain>
    </source>
</reference>
<sequence length="319" mass="32924">MVPDVSVTLPPMPVVSGASFTVSGDFMKPFATNFVAAGGDPADSARFFFGDLAVKSLDALAEDNIPAPQVRLLLGNLAASGYFGGIWLRDNLHATPTSTPAITVPVPAIDLSPSAIGIRLFDAVSAGLTGVAADAPDWVVSTVAHVSVPVLLALYGYNRGYLQVVLEHPPAGVSSMQDTLSCTGFLACSSTAFPLELATRYDSALEKLADPATPGWSEMAMWTTVLQGATGAGRFVWEGLAQAGFSLASYTALVQLSSAYLMVSKAAVLSSMTAYADGDAAIGRSSLRLQAGLWMWSGAYFAGLASGAAPGTIPKLVAH</sequence>
<keyword evidence="2" id="KW-1185">Reference proteome</keyword>
<evidence type="ECO:0000313" key="1">
    <source>
        <dbReference type="EMBL" id="ORB52824.1"/>
    </source>
</evidence>
<dbReference type="EMBL" id="MVIH01000005">
    <property type="protein sequence ID" value="ORB52824.1"/>
    <property type="molecule type" value="Genomic_DNA"/>
</dbReference>